<dbReference type="Proteomes" id="UP001153269">
    <property type="component" value="Unassembled WGS sequence"/>
</dbReference>
<keyword evidence="2" id="KW-1185">Reference proteome</keyword>
<evidence type="ECO:0000313" key="1">
    <source>
        <dbReference type="EMBL" id="CAB1420359.1"/>
    </source>
</evidence>
<proteinExistence type="predicted"/>
<dbReference type="EMBL" id="CADEAL010000447">
    <property type="protein sequence ID" value="CAB1420359.1"/>
    <property type="molecule type" value="Genomic_DNA"/>
</dbReference>
<feature type="non-terminal residue" evidence="1">
    <location>
        <position position="176"/>
    </location>
</feature>
<sequence>QPPPSPPLPSPFPFLMPFLTLPSCGNLPQHLTPPLPPPPLPLSSSFLSLLPLHLSFSGSLSPPPPPPPPPLSLSVSLLESSVATVACLSPRPELASIWQQQPTVSVEGLRAQSKASFCLGRYCCSAIESSKENRLQAGWHAGVVLGKYEPQRLLMPWSSADATWKESHPKVVEKTQ</sequence>
<reference evidence="1" key="1">
    <citation type="submission" date="2020-03" db="EMBL/GenBank/DDBJ databases">
        <authorList>
            <person name="Weist P."/>
        </authorList>
    </citation>
    <scope>NUCLEOTIDE SEQUENCE</scope>
</reference>
<organism evidence="1 2">
    <name type="scientific">Pleuronectes platessa</name>
    <name type="common">European plaice</name>
    <dbReference type="NCBI Taxonomy" id="8262"/>
    <lineage>
        <taxon>Eukaryota</taxon>
        <taxon>Metazoa</taxon>
        <taxon>Chordata</taxon>
        <taxon>Craniata</taxon>
        <taxon>Vertebrata</taxon>
        <taxon>Euteleostomi</taxon>
        <taxon>Actinopterygii</taxon>
        <taxon>Neopterygii</taxon>
        <taxon>Teleostei</taxon>
        <taxon>Neoteleostei</taxon>
        <taxon>Acanthomorphata</taxon>
        <taxon>Carangaria</taxon>
        <taxon>Pleuronectiformes</taxon>
        <taxon>Pleuronectoidei</taxon>
        <taxon>Pleuronectidae</taxon>
        <taxon>Pleuronectes</taxon>
    </lineage>
</organism>
<gene>
    <name evidence="1" type="ORF">PLEPLA_LOCUS8234</name>
</gene>
<comment type="caution">
    <text evidence="1">The sequence shown here is derived from an EMBL/GenBank/DDBJ whole genome shotgun (WGS) entry which is preliminary data.</text>
</comment>
<name>A0A9N7TYA9_PLEPL</name>
<protein>
    <submittedName>
        <fullName evidence="1">Uncharacterized protein</fullName>
    </submittedName>
</protein>
<evidence type="ECO:0000313" key="2">
    <source>
        <dbReference type="Proteomes" id="UP001153269"/>
    </source>
</evidence>
<accession>A0A9N7TYA9</accession>
<dbReference type="AlphaFoldDB" id="A0A9N7TYA9"/>